<proteinExistence type="predicted"/>
<dbReference type="AlphaFoldDB" id="A0A212LRA3"/>
<evidence type="ECO:0000256" key="1">
    <source>
        <dbReference type="SAM" id="MobiDB-lite"/>
    </source>
</evidence>
<feature type="region of interest" description="Disordered" evidence="1">
    <location>
        <begin position="1"/>
        <end position="43"/>
    </location>
</feature>
<dbReference type="RefSeq" id="WP_288198861.1">
    <property type="nucleotide sequence ID" value="NZ_LT608334.1"/>
</dbReference>
<dbReference type="EMBL" id="FMJD01000013">
    <property type="protein sequence ID" value="SCM80011.1"/>
    <property type="molecule type" value="Genomic_DNA"/>
</dbReference>
<feature type="compositionally biased region" description="Polar residues" evidence="1">
    <location>
        <begin position="1"/>
        <end position="20"/>
    </location>
</feature>
<name>A0A212LRA3_9HYPH</name>
<protein>
    <submittedName>
        <fullName evidence="2">Uncharacterized protein</fullName>
    </submittedName>
</protein>
<evidence type="ECO:0000313" key="2">
    <source>
        <dbReference type="EMBL" id="SCM80011.1"/>
    </source>
</evidence>
<gene>
    <name evidence="2" type="ORF">KL86PLE_90755</name>
</gene>
<organism evidence="2">
    <name type="scientific">uncultured Pleomorphomonas sp</name>
    <dbReference type="NCBI Taxonomy" id="442121"/>
    <lineage>
        <taxon>Bacteria</taxon>
        <taxon>Pseudomonadati</taxon>
        <taxon>Pseudomonadota</taxon>
        <taxon>Alphaproteobacteria</taxon>
        <taxon>Hyphomicrobiales</taxon>
        <taxon>Pleomorphomonadaceae</taxon>
        <taxon>Pleomorphomonas</taxon>
        <taxon>environmental samples</taxon>
    </lineage>
</organism>
<reference evidence="2" key="1">
    <citation type="submission" date="2016-08" db="EMBL/GenBank/DDBJ databases">
        <authorList>
            <person name="Seilhamer J.J."/>
        </authorList>
    </citation>
    <scope>NUCLEOTIDE SEQUENCE</scope>
    <source>
        <strain evidence="2">86</strain>
    </source>
</reference>
<sequence>MTHFATSGGYTLSGISSQPGNGDRCVTGNAGCTSTTFGEGGNGGSVASKGAMVKIISREQFEERMIREERKIREGQRHLHTGYRIEAVDAPGVSFGQSEAFTAAVVSFLDEIAEE</sequence>
<accession>A0A212LRA3</accession>